<comment type="caution">
    <text evidence="11">The sequence shown here is derived from an EMBL/GenBank/DDBJ whole genome shotgun (WGS) entry which is preliminary data.</text>
</comment>
<protein>
    <recommendedName>
        <fullName evidence="8">Alpha-mannosidase</fullName>
        <ecNumber evidence="3">3.2.1.24</ecNumber>
    </recommendedName>
</protein>
<evidence type="ECO:0000256" key="8">
    <source>
        <dbReference type="ARBA" id="ARBA00071615"/>
    </source>
</evidence>
<evidence type="ECO:0000256" key="5">
    <source>
        <dbReference type="ARBA" id="ARBA00022801"/>
    </source>
</evidence>
<dbReference type="Pfam" id="PF22907">
    <property type="entry name" value="Ams1-like_1st"/>
    <property type="match status" value="1"/>
</dbReference>
<evidence type="ECO:0000256" key="6">
    <source>
        <dbReference type="ARBA" id="ARBA00023295"/>
    </source>
</evidence>
<accession>A0AAV5QX30</accession>
<organism evidence="11 12">
    <name type="scientific">Pichia kluyveri</name>
    <name type="common">Yeast</name>
    <dbReference type="NCBI Taxonomy" id="36015"/>
    <lineage>
        <taxon>Eukaryota</taxon>
        <taxon>Fungi</taxon>
        <taxon>Dikarya</taxon>
        <taxon>Ascomycota</taxon>
        <taxon>Saccharomycotina</taxon>
        <taxon>Pichiomycetes</taxon>
        <taxon>Pichiales</taxon>
        <taxon>Pichiaceae</taxon>
        <taxon>Pichia</taxon>
    </lineage>
</organism>
<feature type="region of interest" description="Disordered" evidence="9">
    <location>
        <begin position="1"/>
        <end position="20"/>
    </location>
</feature>
<evidence type="ECO:0000259" key="10">
    <source>
        <dbReference type="SMART" id="SM00872"/>
    </source>
</evidence>
<dbReference type="GO" id="GO:0009313">
    <property type="term" value="P:oligosaccharide catabolic process"/>
    <property type="evidence" value="ECO:0007669"/>
    <property type="project" value="TreeGrafter"/>
</dbReference>
<dbReference type="FunFam" id="3.20.110.10:FF:000002">
    <property type="entry name" value="alpha-mannosidase 2C1 isoform X1"/>
    <property type="match status" value="1"/>
</dbReference>
<keyword evidence="4" id="KW-0479">Metal-binding</keyword>
<sequence>MHPHNTHTHTNDISNGYPQLRESPTFKTVDSIYENRLRQFIDEGQYRELNLPKFYNRERLTLANSSKPSKSDEAGIWVDKWSAPGLSKPLYNEVIPSKLDEFETFNPKKTISMSPKWSSHWLKIHIRILKSWYDDVDKGKSKEKGEVLTFLFDAGCEAMIFDQNGCPLQGLTGEGERIECILPLDFFKISKKFPDTYMESTFFIECGCNSMFGGGGDVYNLRVCELVQFNHQAKALFYDFWVLSDVARENSGPQKHKAREICNRIMDSFDSNNENSIDKCRKIASEFLGNNVDSEKVYTEKKLNKFNAAYAIGNCHIDTAWLWDFKTSKTKIARSWSSQLRLIEKYPEYVFVASAAQHFKWLIDYYPDLYEKVKKAADDGRFIPLGGSWVENDTNLPSGEGLVRQFLLGQRYFQNLFGKKSDIFWLPDSFGYSSQIPQICRLCEIPKFLTQKLSWNNINVFPENSFNWVGIDCSQVLVHMPPNNTYTAAANFGDVKRTVLNHHNLYDDQKGMLLYGKGDGGGGPTPEMIEKLRRCRGFADTAGGEFPQIEMGCTVDNFFNDLYNDTNGGTKLPSWRGELYLEYHRGTYTTQAKVKSYMRTVELLMHNVELFATFASILEKDNYKYPLAKIEKLWEDICLCQFHDVLPGSCINKVYGEEVWPMLSKVISKEEKLLKDALIQFDISSTKDEKYKHLIKLSSLPWEKTSVEIVENLPNSLLNISQKVSNVGNDNKYFVKFQGSTLMKPVLSKVKYPSSINKLDDGTFCLENSKLRVLIDSNGLILSLYDLINKREYIKPNHIKGGNQFTMFSDTPLNFPAWDTELYSLNKFEFIEKSTKCEIKYNGPLVSALEIEHKLSDNSKIISVISLNGLNELSHKSSVKFKCKVKWNETYKFLKVQFPVNISNDFASYETQFGITKRPTHFNTTWDVAKFECCMHKFVDYSDFNYGISIINNNKYGGSVQGNTMTLSLLRAPKYPDEKADIGDHTFEYEILPHNGPLSVETIHSGWEFNERIPNALYISSEKRKLLENLNSLVNISGDENIILSNIKRGEDDFDVDYKNGLMDKLPKKFEGYQTVVLRVYESLGGISNSTIKIGLPIKKVFKTNLLEEEKEEIEINEPNEFSFQLRSFEIATFKVVLDNK</sequence>
<reference evidence="11 12" key="1">
    <citation type="journal article" date="2023" name="Elife">
        <title>Identification of key yeast species and microbe-microbe interactions impacting larval growth of Drosophila in the wild.</title>
        <authorList>
            <person name="Mure A."/>
            <person name="Sugiura Y."/>
            <person name="Maeda R."/>
            <person name="Honda K."/>
            <person name="Sakurai N."/>
            <person name="Takahashi Y."/>
            <person name="Watada M."/>
            <person name="Katoh T."/>
            <person name="Gotoh A."/>
            <person name="Gotoh Y."/>
            <person name="Taniguchi I."/>
            <person name="Nakamura K."/>
            <person name="Hayashi T."/>
            <person name="Katayama T."/>
            <person name="Uemura T."/>
            <person name="Hattori Y."/>
        </authorList>
    </citation>
    <scope>NUCLEOTIDE SEQUENCE [LARGE SCALE GENOMIC DNA]</scope>
    <source>
        <strain evidence="11 12">PK-24</strain>
    </source>
</reference>
<dbReference type="InterPro" id="IPR054723">
    <property type="entry name" value="Ams1-like_N"/>
</dbReference>
<dbReference type="Pfam" id="PF01074">
    <property type="entry name" value="Glyco_hydro_38N"/>
    <property type="match status" value="1"/>
</dbReference>
<dbReference type="Gene3D" id="2.60.40.2220">
    <property type="match status" value="1"/>
</dbReference>
<dbReference type="GO" id="GO:0006013">
    <property type="term" value="P:mannose metabolic process"/>
    <property type="evidence" value="ECO:0007669"/>
    <property type="project" value="InterPro"/>
</dbReference>
<comment type="catalytic activity">
    <reaction evidence="1">
        <text>Hydrolysis of terminal, non-reducing alpha-D-mannose residues in alpha-D-mannosides.</text>
        <dbReference type="EC" id="3.2.1.24"/>
    </reaction>
</comment>
<dbReference type="InterPro" id="IPR011682">
    <property type="entry name" value="Glyco_hydro_38_C"/>
</dbReference>
<dbReference type="SUPFAM" id="SSF88688">
    <property type="entry name" value="Families 57/38 glycoside transferase middle domain"/>
    <property type="match status" value="1"/>
</dbReference>
<dbReference type="InterPro" id="IPR011013">
    <property type="entry name" value="Gal_mutarotase_sf_dom"/>
</dbReference>
<dbReference type="GO" id="GO:0004559">
    <property type="term" value="F:alpha-mannosidase activity"/>
    <property type="evidence" value="ECO:0007669"/>
    <property type="project" value="UniProtKB-EC"/>
</dbReference>
<keyword evidence="5" id="KW-0378">Hydrolase</keyword>
<gene>
    <name evidence="11" type="ORF">DAPK24_002950</name>
</gene>
<dbReference type="EMBL" id="BTGB01000001">
    <property type="protein sequence ID" value="GMM43720.1"/>
    <property type="molecule type" value="Genomic_DNA"/>
</dbReference>
<evidence type="ECO:0000313" key="11">
    <source>
        <dbReference type="EMBL" id="GMM43720.1"/>
    </source>
</evidence>
<feature type="domain" description="Glycoside hydrolase family 38 central" evidence="10">
    <location>
        <begin position="582"/>
        <end position="662"/>
    </location>
</feature>
<dbReference type="Gene3D" id="3.20.110.10">
    <property type="entry name" value="Glycoside hydrolase 38, N terminal domain"/>
    <property type="match status" value="1"/>
</dbReference>
<dbReference type="SUPFAM" id="SSF74650">
    <property type="entry name" value="Galactose mutarotase-like"/>
    <property type="match status" value="1"/>
</dbReference>
<dbReference type="PANTHER" id="PTHR46017">
    <property type="entry name" value="ALPHA-MANNOSIDASE 2C1"/>
    <property type="match status" value="1"/>
</dbReference>
<dbReference type="Proteomes" id="UP001378960">
    <property type="component" value="Unassembled WGS sequence"/>
</dbReference>
<name>A0AAV5QX30_PICKL</name>
<keyword evidence="12" id="KW-1185">Reference proteome</keyword>
<dbReference type="PANTHER" id="PTHR46017:SF1">
    <property type="entry name" value="ALPHA-MANNOSIDASE 2C1"/>
    <property type="match status" value="1"/>
</dbReference>
<dbReference type="InterPro" id="IPR027291">
    <property type="entry name" value="Glyco_hydro_38_N_sf"/>
</dbReference>
<evidence type="ECO:0000256" key="7">
    <source>
        <dbReference type="ARBA" id="ARBA00054985"/>
    </source>
</evidence>
<dbReference type="FunFam" id="1.20.1270.50:FF:000004">
    <property type="entry name" value="alpha-mannosidase 2C1 isoform X1"/>
    <property type="match status" value="1"/>
</dbReference>
<dbReference type="Gene3D" id="1.20.1270.50">
    <property type="entry name" value="Glycoside hydrolase family 38, central domain"/>
    <property type="match status" value="1"/>
</dbReference>
<evidence type="ECO:0000256" key="2">
    <source>
        <dbReference type="ARBA" id="ARBA00009792"/>
    </source>
</evidence>
<dbReference type="GO" id="GO:0030246">
    <property type="term" value="F:carbohydrate binding"/>
    <property type="evidence" value="ECO:0007669"/>
    <property type="project" value="InterPro"/>
</dbReference>
<evidence type="ECO:0000256" key="9">
    <source>
        <dbReference type="SAM" id="MobiDB-lite"/>
    </source>
</evidence>
<dbReference type="Pfam" id="PF07748">
    <property type="entry name" value="Glyco_hydro_38C"/>
    <property type="match status" value="1"/>
</dbReference>
<keyword evidence="6" id="KW-0326">Glycosidase</keyword>
<dbReference type="InterPro" id="IPR037094">
    <property type="entry name" value="Glyco_hydro_38_cen_sf"/>
</dbReference>
<comment type="function">
    <text evidence="7">Degrades free oligosaccharides in the vacuole.</text>
</comment>
<evidence type="ECO:0000256" key="1">
    <source>
        <dbReference type="ARBA" id="ARBA00000365"/>
    </source>
</evidence>
<dbReference type="GO" id="GO:0000329">
    <property type="term" value="C:fungal-type vacuole membrane"/>
    <property type="evidence" value="ECO:0007669"/>
    <property type="project" value="TreeGrafter"/>
</dbReference>
<evidence type="ECO:0000256" key="4">
    <source>
        <dbReference type="ARBA" id="ARBA00022723"/>
    </source>
</evidence>
<dbReference type="FunFam" id="2.70.98.30:FF:000001">
    <property type="entry name" value="alpha-mannosidase 2C1 isoform X2"/>
    <property type="match status" value="1"/>
</dbReference>
<dbReference type="GO" id="GO:0046872">
    <property type="term" value="F:metal ion binding"/>
    <property type="evidence" value="ECO:0007669"/>
    <property type="project" value="UniProtKB-KW"/>
</dbReference>
<evidence type="ECO:0000256" key="3">
    <source>
        <dbReference type="ARBA" id="ARBA00012752"/>
    </source>
</evidence>
<evidence type="ECO:0000313" key="12">
    <source>
        <dbReference type="Proteomes" id="UP001378960"/>
    </source>
</evidence>
<comment type="similarity">
    <text evidence="2">Belongs to the glycosyl hydrolase 38 family.</text>
</comment>
<dbReference type="Gene3D" id="2.70.98.30">
    <property type="entry name" value="Golgi alpha-mannosidase II, domain 4"/>
    <property type="match status" value="1"/>
</dbReference>
<dbReference type="SMART" id="SM00872">
    <property type="entry name" value="Alpha-mann_mid"/>
    <property type="match status" value="1"/>
</dbReference>
<dbReference type="Pfam" id="PF17677">
    <property type="entry name" value="Glyco_hydro38C2"/>
    <property type="match status" value="1"/>
</dbReference>
<proteinExistence type="inferred from homology"/>
<dbReference type="Pfam" id="PF09261">
    <property type="entry name" value="Alpha-mann_mid"/>
    <property type="match status" value="1"/>
</dbReference>
<dbReference type="InterPro" id="IPR028995">
    <property type="entry name" value="Glyco_hydro_57/38_cen_sf"/>
</dbReference>
<dbReference type="InterPro" id="IPR041147">
    <property type="entry name" value="GH38_C"/>
</dbReference>
<dbReference type="InterPro" id="IPR000602">
    <property type="entry name" value="Glyco_hydro_38_N"/>
</dbReference>
<dbReference type="AlphaFoldDB" id="A0AAV5QX30"/>
<dbReference type="InterPro" id="IPR011330">
    <property type="entry name" value="Glyco_hydro/deAcase_b/a-brl"/>
</dbReference>
<dbReference type="InterPro" id="IPR015341">
    <property type="entry name" value="Glyco_hydro_38_cen"/>
</dbReference>
<dbReference type="EC" id="3.2.1.24" evidence="3"/>
<dbReference type="SUPFAM" id="SSF88713">
    <property type="entry name" value="Glycoside hydrolase/deacetylase"/>
    <property type="match status" value="1"/>
</dbReference>